<protein>
    <submittedName>
        <fullName evidence="1">Uncharacterized protein</fullName>
    </submittedName>
</protein>
<dbReference type="AlphaFoldDB" id="A0A9P0M0U3"/>
<organism evidence="1 2">
    <name type="scientific">Acanthoscelides obtectus</name>
    <name type="common">Bean weevil</name>
    <name type="synonym">Bruchus obtectus</name>
    <dbReference type="NCBI Taxonomy" id="200917"/>
    <lineage>
        <taxon>Eukaryota</taxon>
        <taxon>Metazoa</taxon>
        <taxon>Ecdysozoa</taxon>
        <taxon>Arthropoda</taxon>
        <taxon>Hexapoda</taxon>
        <taxon>Insecta</taxon>
        <taxon>Pterygota</taxon>
        <taxon>Neoptera</taxon>
        <taxon>Endopterygota</taxon>
        <taxon>Coleoptera</taxon>
        <taxon>Polyphaga</taxon>
        <taxon>Cucujiformia</taxon>
        <taxon>Chrysomeloidea</taxon>
        <taxon>Chrysomelidae</taxon>
        <taxon>Bruchinae</taxon>
        <taxon>Bruchini</taxon>
        <taxon>Acanthoscelides</taxon>
    </lineage>
</organism>
<evidence type="ECO:0000313" key="1">
    <source>
        <dbReference type="EMBL" id="CAH2005068.1"/>
    </source>
</evidence>
<proteinExistence type="predicted"/>
<name>A0A9P0M0U3_ACAOB</name>
<reference evidence="1" key="1">
    <citation type="submission" date="2022-03" db="EMBL/GenBank/DDBJ databases">
        <authorList>
            <person name="Sayadi A."/>
        </authorList>
    </citation>
    <scope>NUCLEOTIDE SEQUENCE</scope>
</reference>
<gene>
    <name evidence="1" type="ORF">ACAOBT_LOCUS28333</name>
</gene>
<evidence type="ECO:0000313" key="2">
    <source>
        <dbReference type="Proteomes" id="UP001152888"/>
    </source>
</evidence>
<keyword evidence="2" id="KW-1185">Reference proteome</keyword>
<dbReference type="EMBL" id="CAKOFQ010007621">
    <property type="protein sequence ID" value="CAH2005068.1"/>
    <property type="molecule type" value="Genomic_DNA"/>
</dbReference>
<dbReference type="OrthoDB" id="7701049at2759"/>
<comment type="caution">
    <text evidence="1">The sequence shown here is derived from an EMBL/GenBank/DDBJ whole genome shotgun (WGS) entry which is preliminary data.</text>
</comment>
<dbReference type="Proteomes" id="UP001152888">
    <property type="component" value="Unassembled WGS sequence"/>
</dbReference>
<accession>A0A9P0M0U3</accession>
<sequence length="142" mass="16193">MEERSARDEDGLKVEVRALVKQQIKDCYNLYLQKVENDLVTNPNHCWFFIQSKKGSSSIPDNDLYQHPVVNTQHDCFHLGNLTDEDILKALFKLPNKLIAGEDLVTSFVVRDAADIFVMPLKKIFNYSLSTATCALFLSWGP</sequence>